<evidence type="ECO:0000313" key="3">
    <source>
        <dbReference type="Proteomes" id="UP001597168"/>
    </source>
</evidence>
<name>A0ABW3R5M6_9PSEU</name>
<feature type="transmembrane region" description="Helical" evidence="1">
    <location>
        <begin position="78"/>
        <end position="100"/>
    </location>
</feature>
<feature type="transmembrane region" description="Helical" evidence="1">
    <location>
        <begin position="49"/>
        <end position="72"/>
    </location>
</feature>
<dbReference type="Pfam" id="PF06993">
    <property type="entry name" value="DUF1304"/>
    <property type="match status" value="1"/>
</dbReference>
<keyword evidence="3" id="KW-1185">Reference proteome</keyword>
<protein>
    <submittedName>
        <fullName evidence="2">DUF1304 domain-containing protein</fullName>
    </submittedName>
</protein>
<keyword evidence="1" id="KW-0472">Membrane</keyword>
<dbReference type="Proteomes" id="UP001597168">
    <property type="component" value="Unassembled WGS sequence"/>
</dbReference>
<proteinExistence type="predicted"/>
<keyword evidence="1" id="KW-0812">Transmembrane</keyword>
<dbReference type="RefSeq" id="WP_380730190.1">
    <property type="nucleotide sequence ID" value="NZ_JBHTLK010000379.1"/>
</dbReference>
<evidence type="ECO:0000256" key="1">
    <source>
        <dbReference type="SAM" id="Phobius"/>
    </source>
</evidence>
<comment type="caution">
    <text evidence="2">The sequence shown here is derived from an EMBL/GenBank/DDBJ whole genome shotgun (WGS) entry which is preliminary data.</text>
</comment>
<sequence>MNAVAQVAAGLAASLHVLVFVWETVLFTKPGVHWGVFKVPTEDVPPVRLWSFNVGLYNLFLGAGTVIGLVALNTGDEAVGRALVFYTCGFMVLAGIGLGVSDRMALSRPKGAGVVGTISQITPALVAIVALALA</sequence>
<feature type="transmembrane region" description="Helical" evidence="1">
    <location>
        <begin position="6"/>
        <end position="28"/>
    </location>
</feature>
<organism evidence="2 3">
    <name type="scientific">Saccharothrix hoggarensis</name>
    <dbReference type="NCBI Taxonomy" id="913853"/>
    <lineage>
        <taxon>Bacteria</taxon>
        <taxon>Bacillati</taxon>
        <taxon>Actinomycetota</taxon>
        <taxon>Actinomycetes</taxon>
        <taxon>Pseudonocardiales</taxon>
        <taxon>Pseudonocardiaceae</taxon>
        <taxon>Saccharothrix</taxon>
    </lineage>
</organism>
<evidence type="ECO:0000313" key="2">
    <source>
        <dbReference type="EMBL" id="MFD1152383.1"/>
    </source>
</evidence>
<accession>A0ABW3R5M6</accession>
<gene>
    <name evidence="2" type="ORF">ACFQ3T_35050</name>
</gene>
<dbReference type="EMBL" id="JBHTLK010000379">
    <property type="protein sequence ID" value="MFD1152383.1"/>
    <property type="molecule type" value="Genomic_DNA"/>
</dbReference>
<keyword evidence="1" id="KW-1133">Transmembrane helix</keyword>
<dbReference type="InterPro" id="IPR009732">
    <property type="entry name" value="DUF1304"/>
</dbReference>
<feature type="transmembrane region" description="Helical" evidence="1">
    <location>
        <begin position="112"/>
        <end position="133"/>
    </location>
</feature>
<reference evidence="3" key="1">
    <citation type="journal article" date="2019" name="Int. J. Syst. Evol. Microbiol.">
        <title>The Global Catalogue of Microorganisms (GCM) 10K type strain sequencing project: providing services to taxonomists for standard genome sequencing and annotation.</title>
        <authorList>
            <consortium name="The Broad Institute Genomics Platform"/>
            <consortium name="The Broad Institute Genome Sequencing Center for Infectious Disease"/>
            <person name="Wu L."/>
            <person name="Ma J."/>
        </authorList>
    </citation>
    <scope>NUCLEOTIDE SEQUENCE [LARGE SCALE GENOMIC DNA]</scope>
    <source>
        <strain evidence="3">CCUG 60214</strain>
    </source>
</reference>